<protein>
    <submittedName>
        <fullName evidence="3">Oxidoreductase</fullName>
    </submittedName>
</protein>
<comment type="caution">
    <text evidence="3">The sequence shown here is derived from an EMBL/GenBank/DDBJ whole genome shotgun (WGS) entry which is preliminary data.</text>
</comment>
<organism evidence="3 4">
    <name type="scientific">Handelsmanbacteria sp. (strain RIFCSPLOWO2_12_FULL_64_10)</name>
    <dbReference type="NCBI Taxonomy" id="1817868"/>
    <lineage>
        <taxon>Bacteria</taxon>
        <taxon>Candidatus Handelsmaniibacteriota</taxon>
    </lineage>
</organism>
<name>A0A1F6CFQ9_HANXR</name>
<dbReference type="GO" id="GO:0000166">
    <property type="term" value="F:nucleotide binding"/>
    <property type="evidence" value="ECO:0007669"/>
    <property type="project" value="InterPro"/>
</dbReference>
<dbReference type="PANTHER" id="PTHR43377">
    <property type="entry name" value="BILIVERDIN REDUCTASE A"/>
    <property type="match status" value="1"/>
</dbReference>
<evidence type="ECO:0000313" key="3">
    <source>
        <dbReference type="EMBL" id="OGG48073.1"/>
    </source>
</evidence>
<dbReference type="InterPro" id="IPR051450">
    <property type="entry name" value="Gfo/Idh/MocA_Oxidoreductases"/>
</dbReference>
<dbReference type="Proteomes" id="UP000178606">
    <property type="component" value="Unassembled WGS sequence"/>
</dbReference>
<evidence type="ECO:0000313" key="4">
    <source>
        <dbReference type="Proteomes" id="UP000178606"/>
    </source>
</evidence>
<sequence>MIGCGRPRRTEGATGFGISHLHAAGYKTCPDTEIVACADIKRENAEAFAQEHNVPRIYEDYREMLAQERPDIVSVCVWIALHAPIVLDCARAGVKAIHSEKPMAPAYGEALDMVSVCAGRGVQLTFNHQRRFGPSFRKARDLAQSGAVGPIRRLEGYCDNILDWGTHWLDMMSFFNDDQPAEWVIGQIDSREEKVIFGTPVENQAVCSIQWKNGVRGLLETGPGAQNAGCSLRLLGADGVVEVGVKDGPPVRYISGQTAGWAVPEIEGHGGDFFTQAIFDLVDALKTGREPELSGRRALQATEVIFACYESSRRRARVDLPLDIRDSPFLDMLERRQIGPKRIKPRRRRNPKS</sequence>
<dbReference type="Pfam" id="PF02894">
    <property type="entry name" value="GFO_IDH_MocA_C"/>
    <property type="match status" value="1"/>
</dbReference>
<accession>A0A1F6CFQ9</accession>
<dbReference type="PANTHER" id="PTHR43377:SF1">
    <property type="entry name" value="BILIVERDIN REDUCTASE A"/>
    <property type="match status" value="1"/>
</dbReference>
<feature type="domain" description="Gfo/Idh/MocA-like oxidoreductase C-terminal" evidence="2">
    <location>
        <begin position="163"/>
        <end position="320"/>
    </location>
</feature>
<dbReference type="InterPro" id="IPR036291">
    <property type="entry name" value="NAD(P)-bd_dom_sf"/>
</dbReference>
<dbReference type="SUPFAM" id="SSF55347">
    <property type="entry name" value="Glyceraldehyde-3-phosphate dehydrogenase-like, C-terminal domain"/>
    <property type="match status" value="1"/>
</dbReference>
<evidence type="ECO:0000259" key="1">
    <source>
        <dbReference type="Pfam" id="PF01408"/>
    </source>
</evidence>
<feature type="domain" description="Gfo/Idh/MocA-like oxidoreductase N-terminal" evidence="1">
    <location>
        <begin position="15"/>
        <end position="128"/>
    </location>
</feature>
<evidence type="ECO:0000259" key="2">
    <source>
        <dbReference type="Pfam" id="PF02894"/>
    </source>
</evidence>
<gene>
    <name evidence="3" type="ORF">A3F84_28240</name>
</gene>
<dbReference type="InterPro" id="IPR004104">
    <property type="entry name" value="Gfo/Idh/MocA-like_OxRdtase_C"/>
</dbReference>
<dbReference type="InterPro" id="IPR000683">
    <property type="entry name" value="Gfo/Idh/MocA-like_OxRdtase_N"/>
</dbReference>
<dbReference type="Gene3D" id="3.40.50.720">
    <property type="entry name" value="NAD(P)-binding Rossmann-like Domain"/>
    <property type="match status" value="1"/>
</dbReference>
<reference evidence="3 4" key="1">
    <citation type="journal article" date="2016" name="Nat. Commun.">
        <title>Thousands of microbial genomes shed light on interconnected biogeochemical processes in an aquifer system.</title>
        <authorList>
            <person name="Anantharaman K."/>
            <person name="Brown C.T."/>
            <person name="Hug L.A."/>
            <person name="Sharon I."/>
            <person name="Castelle C.J."/>
            <person name="Probst A.J."/>
            <person name="Thomas B.C."/>
            <person name="Singh A."/>
            <person name="Wilkins M.J."/>
            <person name="Karaoz U."/>
            <person name="Brodie E.L."/>
            <person name="Williams K.H."/>
            <person name="Hubbard S.S."/>
            <person name="Banfield J.F."/>
        </authorList>
    </citation>
    <scope>NUCLEOTIDE SEQUENCE [LARGE SCALE GENOMIC DNA]</scope>
    <source>
        <strain evidence="4">RIFCSPLOWO2_12_FULL_64_10</strain>
    </source>
</reference>
<proteinExistence type="predicted"/>
<dbReference type="EMBL" id="MFKF01000257">
    <property type="protein sequence ID" value="OGG48073.1"/>
    <property type="molecule type" value="Genomic_DNA"/>
</dbReference>
<dbReference type="Gene3D" id="3.30.360.10">
    <property type="entry name" value="Dihydrodipicolinate Reductase, domain 2"/>
    <property type="match status" value="1"/>
</dbReference>
<dbReference type="Pfam" id="PF01408">
    <property type="entry name" value="GFO_IDH_MocA"/>
    <property type="match status" value="1"/>
</dbReference>
<dbReference type="SUPFAM" id="SSF51735">
    <property type="entry name" value="NAD(P)-binding Rossmann-fold domains"/>
    <property type="match status" value="1"/>
</dbReference>
<dbReference type="AlphaFoldDB" id="A0A1F6CFQ9"/>